<feature type="binding site" evidence="10 13">
    <location>
        <position position="34"/>
    </location>
    <ligand>
        <name>a divalent metal cation</name>
        <dbReference type="ChEBI" id="CHEBI:60240"/>
    </ligand>
</feature>
<evidence type="ECO:0000256" key="8">
    <source>
        <dbReference type="ARBA" id="ARBA00022723"/>
    </source>
</evidence>
<dbReference type="PROSITE" id="PS01086">
    <property type="entry name" value="RIBUL_P_3_EPIMER_2"/>
    <property type="match status" value="1"/>
</dbReference>
<sequence>MAILAPSLLAADFKKLREEIQKVDQAGAEYLHIDVMDGMFVPSISFGMPVIASIRPCTDRVFDVHMMVEEPGRYVQDLKTAGADLICVHQEACKHLDRTIHQIKDLGMKAGVALNPATPVETLKWILPEVDMVLIMSVNPGFGGQKFISYATEKVREVRRMADEMGLHTDIEVDGGVTTANAGELLKAGANILVAGSAVFKGDAEANVKAFLETFKEYE</sequence>
<dbReference type="SUPFAM" id="SSF51366">
    <property type="entry name" value="Ribulose-phoshate binding barrel"/>
    <property type="match status" value="1"/>
</dbReference>
<accession>A0AAE3DK87</accession>
<proteinExistence type="inferred from homology"/>
<evidence type="ECO:0000256" key="3">
    <source>
        <dbReference type="ARBA" id="ARBA00001941"/>
    </source>
</evidence>
<feature type="binding site" evidence="10 13">
    <location>
        <position position="174"/>
    </location>
    <ligand>
        <name>a divalent metal cation</name>
        <dbReference type="ChEBI" id="CHEBI:60240"/>
    </ligand>
</feature>
<feature type="binding site" evidence="10 14">
    <location>
        <position position="65"/>
    </location>
    <ligand>
        <name>substrate</name>
    </ligand>
</feature>
<protein>
    <recommendedName>
        <fullName evidence="7 10">Ribulose-phosphate 3-epimerase</fullName>
        <ecNumber evidence="7 10">5.1.3.1</ecNumber>
    </recommendedName>
</protein>
<feature type="active site" description="Proton acceptor" evidence="10 12">
    <location>
        <position position="34"/>
    </location>
</feature>
<dbReference type="Gene3D" id="3.20.20.70">
    <property type="entry name" value="Aldolase class I"/>
    <property type="match status" value="1"/>
</dbReference>
<comment type="similarity">
    <text evidence="6 10 11">Belongs to the ribulose-phosphate 3-epimerase family.</text>
</comment>
<keyword evidence="8 10" id="KW-0479">Metal-binding</keyword>
<comment type="caution">
    <text evidence="15">The sequence shown here is derived from an EMBL/GenBank/DDBJ whole genome shotgun (WGS) entry which is preliminary data.</text>
</comment>
<evidence type="ECO:0000256" key="2">
    <source>
        <dbReference type="ARBA" id="ARBA00001936"/>
    </source>
</evidence>
<comment type="cofactor">
    <cofactor evidence="5">
        <name>Fe(2+)</name>
        <dbReference type="ChEBI" id="CHEBI:29033"/>
    </cofactor>
</comment>
<feature type="active site" description="Proton donor" evidence="10 12">
    <location>
        <position position="174"/>
    </location>
</feature>
<comment type="catalytic activity">
    <reaction evidence="1 10 11">
        <text>D-ribulose 5-phosphate = D-xylulose 5-phosphate</text>
        <dbReference type="Rhea" id="RHEA:13677"/>
        <dbReference type="ChEBI" id="CHEBI:57737"/>
        <dbReference type="ChEBI" id="CHEBI:58121"/>
        <dbReference type="EC" id="5.1.3.1"/>
    </reaction>
</comment>
<dbReference type="EMBL" id="JAJEPU010000005">
    <property type="protein sequence ID" value="MCC2163803.1"/>
    <property type="molecule type" value="Genomic_DNA"/>
</dbReference>
<dbReference type="NCBIfam" id="NF004076">
    <property type="entry name" value="PRK05581.1-4"/>
    <property type="match status" value="1"/>
</dbReference>
<dbReference type="GO" id="GO:0019323">
    <property type="term" value="P:pentose catabolic process"/>
    <property type="evidence" value="ECO:0007669"/>
    <property type="project" value="UniProtKB-UniRule"/>
</dbReference>
<evidence type="ECO:0000313" key="16">
    <source>
        <dbReference type="Proteomes" id="UP001198962"/>
    </source>
</evidence>
<keyword evidence="9 10" id="KW-0413">Isomerase</keyword>
<dbReference type="GO" id="GO:0005737">
    <property type="term" value="C:cytoplasm"/>
    <property type="evidence" value="ECO:0007669"/>
    <property type="project" value="UniProtKB-ARBA"/>
</dbReference>
<dbReference type="InterPro" id="IPR011060">
    <property type="entry name" value="RibuloseP-bd_barrel"/>
</dbReference>
<evidence type="ECO:0000256" key="7">
    <source>
        <dbReference type="ARBA" id="ARBA00013188"/>
    </source>
</evidence>
<evidence type="ECO:0000256" key="12">
    <source>
        <dbReference type="PIRSR" id="PIRSR001461-1"/>
    </source>
</evidence>
<dbReference type="HAMAP" id="MF_02227">
    <property type="entry name" value="RPE"/>
    <property type="match status" value="1"/>
</dbReference>
<evidence type="ECO:0000313" key="15">
    <source>
        <dbReference type="EMBL" id="MCC2163803.1"/>
    </source>
</evidence>
<feature type="binding site" evidence="14">
    <location>
        <position position="176"/>
    </location>
    <ligand>
        <name>substrate</name>
    </ligand>
</feature>
<feature type="binding site" evidence="10">
    <location>
        <begin position="174"/>
        <end position="176"/>
    </location>
    <ligand>
        <name>substrate</name>
    </ligand>
</feature>
<evidence type="ECO:0000256" key="13">
    <source>
        <dbReference type="PIRSR" id="PIRSR001461-2"/>
    </source>
</evidence>
<feature type="binding site" evidence="10 13">
    <location>
        <position position="65"/>
    </location>
    <ligand>
        <name>a divalent metal cation</name>
        <dbReference type="ChEBI" id="CHEBI:60240"/>
    </ligand>
</feature>
<comment type="pathway">
    <text evidence="10">Carbohydrate degradation.</text>
</comment>
<dbReference type="CDD" id="cd00429">
    <property type="entry name" value="RPE"/>
    <property type="match status" value="1"/>
</dbReference>
<dbReference type="GO" id="GO:0046872">
    <property type="term" value="F:metal ion binding"/>
    <property type="evidence" value="ECO:0007669"/>
    <property type="project" value="UniProtKB-UniRule"/>
</dbReference>
<keyword evidence="13" id="KW-0170">Cobalt</keyword>
<evidence type="ECO:0000256" key="9">
    <source>
        <dbReference type="ARBA" id="ARBA00023235"/>
    </source>
</evidence>
<keyword evidence="10 11" id="KW-0119">Carbohydrate metabolism</keyword>
<evidence type="ECO:0000256" key="1">
    <source>
        <dbReference type="ARBA" id="ARBA00001782"/>
    </source>
</evidence>
<evidence type="ECO:0000256" key="4">
    <source>
        <dbReference type="ARBA" id="ARBA00001947"/>
    </source>
</evidence>
<dbReference type="GO" id="GO:0006098">
    <property type="term" value="P:pentose-phosphate shunt"/>
    <property type="evidence" value="ECO:0007669"/>
    <property type="project" value="UniProtKB-UniRule"/>
</dbReference>
<keyword evidence="16" id="KW-1185">Reference proteome</keyword>
<dbReference type="InterPro" id="IPR000056">
    <property type="entry name" value="Ribul_P_3_epim-like"/>
</dbReference>
<evidence type="ECO:0000256" key="14">
    <source>
        <dbReference type="PIRSR" id="PIRSR001461-3"/>
    </source>
</evidence>
<evidence type="ECO:0000256" key="11">
    <source>
        <dbReference type="PIRNR" id="PIRNR001461"/>
    </source>
</evidence>
<gene>
    <name evidence="10 15" type="primary">rpe</name>
    <name evidence="15" type="ORF">LKD32_02715</name>
</gene>
<dbReference type="NCBIfam" id="TIGR01163">
    <property type="entry name" value="rpe"/>
    <property type="match status" value="1"/>
</dbReference>
<feature type="binding site" evidence="10 14">
    <location>
        <begin position="196"/>
        <end position="197"/>
    </location>
    <ligand>
        <name>substrate</name>
    </ligand>
</feature>
<evidence type="ECO:0000256" key="5">
    <source>
        <dbReference type="ARBA" id="ARBA00001954"/>
    </source>
</evidence>
<feature type="binding site" evidence="10 14">
    <location>
        <position position="7"/>
    </location>
    <ligand>
        <name>substrate</name>
    </ligand>
</feature>
<feature type="binding site" evidence="10 14">
    <location>
        <begin position="141"/>
        <end position="144"/>
    </location>
    <ligand>
        <name>substrate</name>
    </ligand>
</feature>
<organism evidence="15 16">
    <name type="scientific">Brotaphodocola catenula</name>
    <dbReference type="NCBI Taxonomy" id="2885361"/>
    <lineage>
        <taxon>Bacteria</taxon>
        <taxon>Bacillati</taxon>
        <taxon>Bacillota</taxon>
        <taxon>Clostridia</taxon>
        <taxon>Lachnospirales</taxon>
        <taxon>Lachnospiraceae</taxon>
        <taxon>Brotaphodocola</taxon>
    </lineage>
</organism>
<dbReference type="GO" id="GO:0004750">
    <property type="term" value="F:D-ribulose-phosphate 3-epimerase activity"/>
    <property type="evidence" value="ECO:0007669"/>
    <property type="project" value="UniProtKB-UniRule"/>
</dbReference>
<evidence type="ECO:0000256" key="10">
    <source>
        <dbReference type="HAMAP-Rule" id="MF_02227"/>
    </source>
</evidence>
<feature type="binding site" evidence="10 13">
    <location>
        <position position="32"/>
    </location>
    <ligand>
        <name>a divalent metal cation</name>
        <dbReference type="ChEBI" id="CHEBI:60240"/>
    </ligand>
</feature>
<dbReference type="InterPro" id="IPR013785">
    <property type="entry name" value="Aldolase_TIM"/>
</dbReference>
<dbReference type="Pfam" id="PF00834">
    <property type="entry name" value="Ribul_P_3_epim"/>
    <property type="match status" value="1"/>
</dbReference>
<dbReference type="PANTHER" id="PTHR11749">
    <property type="entry name" value="RIBULOSE-5-PHOSPHATE-3-EPIMERASE"/>
    <property type="match status" value="1"/>
</dbReference>
<keyword evidence="13" id="KW-0862">Zinc</keyword>
<dbReference type="FunFam" id="3.20.20.70:FF:000004">
    <property type="entry name" value="Ribulose-phosphate 3-epimerase"/>
    <property type="match status" value="1"/>
</dbReference>
<dbReference type="RefSeq" id="WP_308450591.1">
    <property type="nucleotide sequence ID" value="NZ_JAJEPU010000005.1"/>
</dbReference>
<dbReference type="AlphaFoldDB" id="A0AAE3DK87"/>
<evidence type="ECO:0000256" key="6">
    <source>
        <dbReference type="ARBA" id="ARBA00009541"/>
    </source>
</evidence>
<comment type="cofactor">
    <cofactor evidence="3">
        <name>Co(2+)</name>
        <dbReference type="ChEBI" id="CHEBI:48828"/>
    </cofactor>
</comment>
<keyword evidence="13" id="KW-0464">Manganese</keyword>
<dbReference type="EC" id="5.1.3.1" evidence="7 10"/>
<dbReference type="PIRSF" id="PIRSF001461">
    <property type="entry name" value="RPE"/>
    <property type="match status" value="1"/>
</dbReference>
<comment type="function">
    <text evidence="10">Catalyzes the reversible epimerization of D-ribulose 5-phosphate to D-xylulose 5-phosphate.</text>
</comment>
<name>A0AAE3DK87_9FIRM</name>
<comment type="cofactor">
    <cofactor evidence="4">
        <name>Zn(2+)</name>
        <dbReference type="ChEBI" id="CHEBI:29105"/>
    </cofactor>
</comment>
<dbReference type="Proteomes" id="UP001198962">
    <property type="component" value="Unassembled WGS sequence"/>
</dbReference>
<dbReference type="InterPro" id="IPR026019">
    <property type="entry name" value="Ribul_P_3_epim"/>
</dbReference>
<reference evidence="15" key="1">
    <citation type="submission" date="2021-10" db="EMBL/GenBank/DDBJ databases">
        <title>Anaerobic single-cell dispensing facilitates the cultivation of human gut bacteria.</title>
        <authorList>
            <person name="Afrizal A."/>
        </authorList>
    </citation>
    <scope>NUCLEOTIDE SEQUENCE</scope>
    <source>
        <strain evidence="15">CLA-AA-H274</strain>
    </source>
</reference>
<comment type="cofactor">
    <cofactor evidence="10 13">
        <name>a divalent metal cation</name>
        <dbReference type="ChEBI" id="CHEBI:60240"/>
    </cofactor>
    <text evidence="10 13">Binds 1 divalent metal cation per subunit.</text>
</comment>
<comment type="cofactor">
    <cofactor evidence="2">
        <name>Mn(2+)</name>
        <dbReference type="ChEBI" id="CHEBI:29035"/>
    </cofactor>
</comment>